<dbReference type="Proteomes" id="UP001268256">
    <property type="component" value="Unassembled WGS sequence"/>
</dbReference>
<comment type="caution">
    <text evidence="2">The sequence shown here is derived from an EMBL/GenBank/DDBJ whole genome shotgun (WGS) entry which is preliminary data.</text>
</comment>
<dbReference type="PANTHER" id="PTHR12526:SF630">
    <property type="entry name" value="GLYCOSYLTRANSFERASE"/>
    <property type="match status" value="1"/>
</dbReference>
<feature type="domain" description="Glycosyl transferase family 1" evidence="1">
    <location>
        <begin position="153"/>
        <end position="311"/>
    </location>
</feature>
<keyword evidence="3" id="KW-1185">Reference proteome</keyword>
<dbReference type="CDD" id="cd03801">
    <property type="entry name" value="GT4_PimA-like"/>
    <property type="match status" value="1"/>
</dbReference>
<dbReference type="RefSeq" id="WP_322876582.1">
    <property type="nucleotide sequence ID" value="NZ_JAVMIP010000001.1"/>
</dbReference>
<evidence type="ECO:0000313" key="2">
    <source>
        <dbReference type="EMBL" id="MDS3859244.1"/>
    </source>
</evidence>
<dbReference type="PANTHER" id="PTHR12526">
    <property type="entry name" value="GLYCOSYLTRANSFERASE"/>
    <property type="match status" value="1"/>
</dbReference>
<keyword evidence="2" id="KW-0328">Glycosyltransferase</keyword>
<keyword evidence="2" id="KW-0808">Transferase</keyword>
<protein>
    <submittedName>
        <fullName evidence="2">Glycosyltransferase family 4 protein</fullName>
        <ecNumber evidence="2">2.4.-.-</ecNumber>
    </submittedName>
</protein>
<accession>A0AAE4JWS9</accession>
<dbReference type="EMBL" id="JAVMIP010000001">
    <property type="protein sequence ID" value="MDS3859244.1"/>
    <property type="molecule type" value="Genomic_DNA"/>
</dbReference>
<gene>
    <name evidence="2" type="ORF">RIF25_00345</name>
</gene>
<name>A0AAE4JWS9_9CYAN</name>
<evidence type="ECO:0000259" key="1">
    <source>
        <dbReference type="Pfam" id="PF00534"/>
    </source>
</evidence>
<sequence>MKILLVSYTFFPNIGGIEAISELLATNFVALGHEVIVVTHALDSGVNCSKKFDFQVIRRPNLNRMLKCLKWCDVLFQNNISLLYLYPNFLYQKPCVIAVRTWIQRSDGQIRLIDKVKLTCLRFSNVISISKSVADSIKTPSVIIGNPYNDKLFRVIGCNQRIKDLVFLGRLVSDKGVDTLISALKIVHDYGIKAHLSIIGDGSERLVLESQVRDLNLERYIIFEGVKSGQVLVSLLNQFKIMVVPSRWAEPFGIVALEGIACGCVVVGSEGGGLKDAIGLCGLTFPNGDHVALANALIRLLSNNKYLESFKIHREEHLKKHSSSYVVQRYLNVLINSLIKN</sequence>
<dbReference type="Pfam" id="PF00534">
    <property type="entry name" value="Glycos_transf_1"/>
    <property type="match status" value="1"/>
</dbReference>
<dbReference type="InterPro" id="IPR001296">
    <property type="entry name" value="Glyco_trans_1"/>
</dbReference>
<dbReference type="Gene3D" id="3.40.50.2000">
    <property type="entry name" value="Glycogen Phosphorylase B"/>
    <property type="match status" value="2"/>
</dbReference>
<reference evidence="3" key="1">
    <citation type="submission" date="2023-07" db="EMBL/GenBank/DDBJ databases">
        <authorList>
            <person name="Luz R."/>
            <person name="Cordeiro R."/>
            <person name="Fonseca A."/>
            <person name="Goncalves V."/>
        </authorList>
    </citation>
    <scope>NUCLEOTIDE SEQUENCE [LARGE SCALE GENOMIC DNA]</scope>
    <source>
        <strain evidence="3">BACA0444</strain>
    </source>
</reference>
<evidence type="ECO:0000313" key="3">
    <source>
        <dbReference type="Proteomes" id="UP001268256"/>
    </source>
</evidence>
<dbReference type="GO" id="GO:0016757">
    <property type="term" value="F:glycosyltransferase activity"/>
    <property type="evidence" value="ECO:0007669"/>
    <property type="project" value="UniProtKB-KW"/>
</dbReference>
<dbReference type="EC" id="2.4.-.-" evidence="2"/>
<dbReference type="AlphaFoldDB" id="A0AAE4JWS9"/>
<dbReference type="SUPFAM" id="SSF53756">
    <property type="entry name" value="UDP-Glycosyltransferase/glycogen phosphorylase"/>
    <property type="match status" value="1"/>
</dbReference>
<proteinExistence type="predicted"/>
<organism evidence="2 3">
    <name type="scientific">Pseudocalidococcus azoricus BACA0444</name>
    <dbReference type="NCBI Taxonomy" id="2918990"/>
    <lineage>
        <taxon>Bacteria</taxon>
        <taxon>Bacillati</taxon>
        <taxon>Cyanobacteriota</taxon>
        <taxon>Cyanophyceae</taxon>
        <taxon>Acaryochloridales</taxon>
        <taxon>Thermosynechococcaceae</taxon>
        <taxon>Pseudocalidococcus</taxon>
        <taxon>Pseudocalidococcus azoricus</taxon>
    </lineage>
</organism>